<proteinExistence type="predicted"/>
<accession>A0AAV4WKJ9</accession>
<comment type="caution">
    <text evidence="1">The sequence shown here is derived from an EMBL/GenBank/DDBJ whole genome shotgun (WGS) entry which is preliminary data.</text>
</comment>
<evidence type="ECO:0000313" key="1">
    <source>
        <dbReference type="EMBL" id="GIY82813.1"/>
    </source>
</evidence>
<evidence type="ECO:0000313" key="2">
    <source>
        <dbReference type="Proteomes" id="UP001054945"/>
    </source>
</evidence>
<name>A0AAV4WKJ9_CAEEX</name>
<dbReference type="EMBL" id="BPLR01016288">
    <property type="protein sequence ID" value="GIY82813.1"/>
    <property type="molecule type" value="Genomic_DNA"/>
</dbReference>
<organism evidence="1 2">
    <name type="scientific">Caerostris extrusa</name>
    <name type="common">Bark spider</name>
    <name type="synonym">Caerostris bankana</name>
    <dbReference type="NCBI Taxonomy" id="172846"/>
    <lineage>
        <taxon>Eukaryota</taxon>
        <taxon>Metazoa</taxon>
        <taxon>Ecdysozoa</taxon>
        <taxon>Arthropoda</taxon>
        <taxon>Chelicerata</taxon>
        <taxon>Arachnida</taxon>
        <taxon>Araneae</taxon>
        <taxon>Araneomorphae</taxon>
        <taxon>Entelegynae</taxon>
        <taxon>Araneoidea</taxon>
        <taxon>Araneidae</taxon>
        <taxon>Caerostris</taxon>
    </lineage>
</organism>
<gene>
    <name evidence="1" type="ORF">CEXT_650451</name>
</gene>
<reference evidence="1 2" key="1">
    <citation type="submission" date="2021-06" db="EMBL/GenBank/DDBJ databases">
        <title>Caerostris extrusa draft genome.</title>
        <authorList>
            <person name="Kono N."/>
            <person name="Arakawa K."/>
        </authorList>
    </citation>
    <scope>NUCLEOTIDE SEQUENCE [LARGE SCALE GENOMIC DNA]</scope>
</reference>
<dbReference type="AlphaFoldDB" id="A0AAV4WKJ9"/>
<keyword evidence="2" id="KW-1185">Reference proteome</keyword>
<sequence>MLFHQTRSEEANRNITREKKYISCRPTKARKFWTSAFLQDSRISCDLYFLQGVKVAEPKTNSLAERRVCPKSGLQGRVLQSSSLVQSLFLGVKSG</sequence>
<dbReference type="Proteomes" id="UP001054945">
    <property type="component" value="Unassembled WGS sequence"/>
</dbReference>
<protein>
    <submittedName>
        <fullName evidence="1">Uncharacterized protein</fullName>
    </submittedName>
</protein>